<proteinExistence type="predicted"/>
<dbReference type="EMBL" id="LGRX02023606">
    <property type="protein sequence ID" value="KAK3254422.1"/>
    <property type="molecule type" value="Genomic_DNA"/>
</dbReference>
<sequence length="84" mass="9171">MGPCEMAANLDISRLYNSNIYMWRPSPSGGKATGDIDVSAYGFAVEEDPDDDDDGVLQQLQQLTAQLSDPKGCCYADMVVRHGR</sequence>
<organism evidence="1 2">
    <name type="scientific">Cymbomonas tetramitiformis</name>
    <dbReference type="NCBI Taxonomy" id="36881"/>
    <lineage>
        <taxon>Eukaryota</taxon>
        <taxon>Viridiplantae</taxon>
        <taxon>Chlorophyta</taxon>
        <taxon>Pyramimonadophyceae</taxon>
        <taxon>Pyramimonadales</taxon>
        <taxon>Pyramimonadaceae</taxon>
        <taxon>Cymbomonas</taxon>
    </lineage>
</organism>
<evidence type="ECO:0000313" key="2">
    <source>
        <dbReference type="Proteomes" id="UP001190700"/>
    </source>
</evidence>
<accession>A0AAE0F7K8</accession>
<dbReference type="AlphaFoldDB" id="A0AAE0F7K8"/>
<protein>
    <submittedName>
        <fullName evidence="1">Uncharacterized protein</fullName>
    </submittedName>
</protein>
<name>A0AAE0F7K8_9CHLO</name>
<evidence type="ECO:0000313" key="1">
    <source>
        <dbReference type="EMBL" id="KAK3254422.1"/>
    </source>
</evidence>
<reference evidence="1 2" key="1">
    <citation type="journal article" date="2015" name="Genome Biol. Evol.">
        <title>Comparative Genomics of a Bacterivorous Green Alga Reveals Evolutionary Causalities and Consequences of Phago-Mixotrophic Mode of Nutrition.</title>
        <authorList>
            <person name="Burns J.A."/>
            <person name="Paasch A."/>
            <person name="Narechania A."/>
            <person name="Kim E."/>
        </authorList>
    </citation>
    <scope>NUCLEOTIDE SEQUENCE [LARGE SCALE GENOMIC DNA]</scope>
    <source>
        <strain evidence="1 2">PLY_AMNH</strain>
    </source>
</reference>
<comment type="caution">
    <text evidence="1">The sequence shown here is derived from an EMBL/GenBank/DDBJ whole genome shotgun (WGS) entry which is preliminary data.</text>
</comment>
<dbReference type="Proteomes" id="UP001190700">
    <property type="component" value="Unassembled WGS sequence"/>
</dbReference>
<keyword evidence="2" id="KW-1185">Reference proteome</keyword>
<gene>
    <name evidence="1" type="ORF">CYMTET_36363</name>
</gene>